<dbReference type="SFLD" id="SFLDG01129">
    <property type="entry name" value="C1.5:_HAD__Beta-PGM__Phosphata"/>
    <property type="match status" value="1"/>
</dbReference>
<proteinExistence type="predicted"/>
<reference evidence="1 2" key="1">
    <citation type="submission" date="2022-06" db="EMBL/GenBank/DDBJ databases">
        <title>Whole-genome of Asaia lannensis strain LMG 27011T.</title>
        <authorList>
            <person name="Sombolestani A."/>
        </authorList>
    </citation>
    <scope>NUCLEOTIDE SEQUENCE [LARGE SCALE GENOMIC DNA]</scope>
    <source>
        <strain evidence="1 2">NBRC 102526</strain>
    </source>
</reference>
<dbReference type="SUPFAM" id="SSF56784">
    <property type="entry name" value="HAD-like"/>
    <property type="match status" value="1"/>
</dbReference>
<dbReference type="PROSITE" id="PS01228">
    <property type="entry name" value="COF_1"/>
    <property type="match status" value="1"/>
</dbReference>
<dbReference type="NCBIfam" id="TIGR01509">
    <property type="entry name" value="HAD-SF-IA-v3"/>
    <property type="match status" value="1"/>
</dbReference>
<keyword evidence="2" id="KW-1185">Reference proteome</keyword>
<dbReference type="Pfam" id="PF00702">
    <property type="entry name" value="Hydrolase"/>
    <property type="match status" value="1"/>
</dbReference>
<organism evidence="1 2">
    <name type="scientific">Asaia lannensis NBRC 102526</name>
    <dbReference type="NCBI Taxonomy" id="1307926"/>
    <lineage>
        <taxon>Bacteria</taxon>
        <taxon>Pseudomonadati</taxon>
        <taxon>Pseudomonadota</taxon>
        <taxon>Alphaproteobacteria</taxon>
        <taxon>Acetobacterales</taxon>
        <taxon>Acetobacteraceae</taxon>
        <taxon>Asaia</taxon>
    </lineage>
</organism>
<dbReference type="Gene3D" id="3.40.50.1000">
    <property type="entry name" value="HAD superfamily/HAD-like"/>
    <property type="match status" value="1"/>
</dbReference>
<sequence>MAEHDLFPGKAFDAFLFDMDGTILTSIIAAERVWTLWAQKHGLDVAKFLPTIHGVQTVETIRRQKLPGVDPVAEAHWITSRELEDTHGIDPIPGAKAFLNSLPEDRWAIVTSASRPLALKRIQTAGLPMPKVLITAEDAPNGKPAPDCFLLGAQRLGFEAKNCAVFEDAPAGIKAGEAAGASVVVITATHTHEVDVPHPTVPGYEALKAHRLPDGRLSILCDDAPGITG</sequence>
<dbReference type="InterPro" id="IPR023214">
    <property type="entry name" value="HAD_sf"/>
</dbReference>
<dbReference type="RefSeq" id="WP_222546147.1">
    <property type="nucleotide sequence ID" value="NZ_BAPW01000040.1"/>
</dbReference>
<keyword evidence="1" id="KW-0378">Hydrolase</keyword>
<dbReference type="GO" id="GO:0016787">
    <property type="term" value="F:hydrolase activity"/>
    <property type="evidence" value="ECO:0007669"/>
    <property type="project" value="UniProtKB-KW"/>
</dbReference>
<dbReference type="InterPro" id="IPR036412">
    <property type="entry name" value="HAD-like_sf"/>
</dbReference>
<gene>
    <name evidence="1" type="ORF">NF685_12690</name>
</gene>
<dbReference type="PANTHER" id="PTHR43481">
    <property type="entry name" value="FRUCTOSE-1-PHOSPHATE PHOSPHATASE"/>
    <property type="match status" value="1"/>
</dbReference>
<dbReference type="SFLD" id="SFLDS00003">
    <property type="entry name" value="Haloacid_Dehalogenase"/>
    <property type="match status" value="1"/>
</dbReference>
<dbReference type="InterPro" id="IPR006439">
    <property type="entry name" value="HAD-SF_hydro_IA"/>
</dbReference>
<name>A0ABT1CLK2_9PROT</name>
<evidence type="ECO:0000313" key="1">
    <source>
        <dbReference type="EMBL" id="MCO6160889.1"/>
    </source>
</evidence>
<dbReference type="EMBL" id="JAMXQU010000011">
    <property type="protein sequence ID" value="MCO6160889.1"/>
    <property type="molecule type" value="Genomic_DNA"/>
</dbReference>
<comment type="caution">
    <text evidence="1">The sequence shown here is derived from an EMBL/GenBank/DDBJ whole genome shotgun (WGS) entry which is preliminary data.</text>
</comment>
<dbReference type="Proteomes" id="UP001523401">
    <property type="component" value="Unassembled WGS sequence"/>
</dbReference>
<evidence type="ECO:0000313" key="2">
    <source>
        <dbReference type="Proteomes" id="UP001523401"/>
    </source>
</evidence>
<dbReference type="Gene3D" id="1.10.150.240">
    <property type="entry name" value="Putative phosphatase, domain 2"/>
    <property type="match status" value="1"/>
</dbReference>
<dbReference type="InterPro" id="IPR023198">
    <property type="entry name" value="PGP-like_dom2"/>
</dbReference>
<accession>A0ABT1CLK2</accession>
<dbReference type="InterPro" id="IPR051806">
    <property type="entry name" value="HAD-like_SPP"/>
</dbReference>
<dbReference type="PANTHER" id="PTHR43481:SF4">
    <property type="entry name" value="GLYCEROL-1-PHOSPHATE PHOSPHOHYDROLASE 1-RELATED"/>
    <property type="match status" value="1"/>
</dbReference>
<protein>
    <submittedName>
        <fullName evidence="1">HAD-IA family hydrolase</fullName>
    </submittedName>
</protein>